<dbReference type="AlphaFoldDB" id="A0A0B1Q603"/>
<keyword evidence="2" id="KW-0732">Signal</keyword>
<feature type="compositionally biased region" description="Pro residues" evidence="1">
    <location>
        <begin position="108"/>
        <end position="138"/>
    </location>
</feature>
<reference evidence="3 4" key="1">
    <citation type="submission" date="2014-09" db="EMBL/GenBank/DDBJ databases">
        <title>Isolation and characterization of Aurantimonas altamirensis ON-56566 from clinical sample following a dog bite.</title>
        <authorList>
            <person name="Eshaghi A."/>
            <person name="Li A."/>
            <person name="Shahinas D."/>
            <person name="Bahn P."/>
            <person name="Kus J.V."/>
            <person name="Patel S.N."/>
        </authorList>
    </citation>
    <scope>NUCLEOTIDE SEQUENCE [LARGE SCALE GENOMIC DNA]</scope>
    <source>
        <strain evidence="3 4">ON-56566</strain>
    </source>
</reference>
<dbReference type="Proteomes" id="UP000030826">
    <property type="component" value="Unassembled WGS sequence"/>
</dbReference>
<dbReference type="Gene3D" id="3.30.1150.10">
    <property type="match status" value="1"/>
</dbReference>
<gene>
    <name evidence="3" type="ORF">LA66_09590</name>
</gene>
<feature type="compositionally biased region" description="Low complexity" evidence="1">
    <location>
        <begin position="150"/>
        <end position="168"/>
    </location>
</feature>
<proteinExistence type="predicted"/>
<organism evidence="3 4">
    <name type="scientific">Aureimonas altamirensis</name>
    <dbReference type="NCBI Taxonomy" id="370622"/>
    <lineage>
        <taxon>Bacteria</taxon>
        <taxon>Pseudomonadati</taxon>
        <taxon>Pseudomonadota</taxon>
        <taxon>Alphaproteobacteria</taxon>
        <taxon>Hyphomicrobiales</taxon>
        <taxon>Aurantimonadaceae</taxon>
        <taxon>Aureimonas</taxon>
    </lineage>
</organism>
<comment type="caution">
    <text evidence="3">The sequence shown here is derived from an EMBL/GenBank/DDBJ whole genome shotgun (WGS) entry which is preliminary data.</text>
</comment>
<dbReference type="SUPFAM" id="SSF74653">
    <property type="entry name" value="TolA/TonB C-terminal domain"/>
    <property type="match status" value="1"/>
</dbReference>
<dbReference type="RefSeq" id="WP_039191824.1">
    <property type="nucleotide sequence ID" value="NZ_JRFJ01000002.1"/>
</dbReference>
<feature type="compositionally biased region" description="Basic and acidic residues" evidence="1">
    <location>
        <begin position="193"/>
        <end position="206"/>
    </location>
</feature>
<dbReference type="STRING" id="370622.LA66_09590"/>
<feature type="compositionally biased region" description="Polar residues" evidence="1">
    <location>
        <begin position="228"/>
        <end position="245"/>
    </location>
</feature>
<feature type="signal peptide" evidence="2">
    <location>
        <begin position="1"/>
        <end position="23"/>
    </location>
</feature>
<feature type="chain" id="PRO_5002060277" evidence="2">
    <location>
        <begin position="24"/>
        <end position="343"/>
    </location>
</feature>
<name>A0A0B1Q603_9HYPH</name>
<evidence type="ECO:0000256" key="1">
    <source>
        <dbReference type="SAM" id="MobiDB-lite"/>
    </source>
</evidence>
<sequence>MKSLATSAALHTALLTAMLVSFGSPRPLDMTQGEAMPVSVVPIEEYSQVVQGEADAEMADTPAPTPTEAPERLPMPAENVGNNEVDLESAPQPVAAPRETVQTATADAPPPPAPPQPAEETPPPPAEEPEPAPQPEPPAEAEPEPEPAPVEEAAVEPAPQLPQNVPLPQVRPQPPRPPETPRQQPTRTAEAQPKPRETANDTREREFDADEIAALLNREQSAGGGARRSQQQASLGGTHTTGARLSQSEYDALRGQVSRCWSPPSGVSDAGSLRVSLRLQLDQSGQLIGLPEIVEGGSGSTAQRVAAEAAVRAVRRCAPYSLPAEKYETWKDVTFNFDPSQMF</sequence>
<feature type="compositionally biased region" description="Pro residues" evidence="1">
    <location>
        <begin position="169"/>
        <end position="180"/>
    </location>
</feature>
<evidence type="ECO:0000313" key="4">
    <source>
        <dbReference type="Proteomes" id="UP000030826"/>
    </source>
</evidence>
<protein>
    <submittedName>
        <fullName evidence="3">Signal peptide protein</fullName>
    </submittedName>
</protein>
<accession>A0A0B1Q603</accession>
<evidence type="ECO:0000256" key="2">
    <source>
        <dbReference type="SAM" id="SignalP"/>
    </source>
</evidence>
<feature type="compositionally biased region" description="Low complexity" evidence="1">
    <location>
        <begin position="59"/>
        <end position="68"/>
    </location>
</feature>
<feature type="region of interest" description="Disordered" evidence="1">
    <location>
        <begin position="51"/>
        <end position="245"/>
    </location>
</feature>
<dbReference type="EMBL" id="JRFJ01000002">
    <property type="protein sequence ID" value="KHJ54811.1"/>
    <property type="molecule type" value="Genomic_DNA"/>
</dbReference>
<dbReference type="OrthoDB" id="7161229at2"/>
<evidence type="ECO:0000313" key="3">
    <source>
        <dbReference type="EMBL" id="KHJ54811.1"/>
    </source>
</evidence>